<dbReference type="AlphaFoldDB" id="A0A640ULS7"/>
<accession>A0A640ULS7</accession>
<protein>
    <submittedName>
        <fullName evidence="1">Uncharacterized protein</fullName>
    </submittedName>
</protein>
<reference evidence="1 2" key="1">
    <citation type="submission" date="2019-12" db="EMBL/GenBank/DDBJ databases">
        <title>Whole genome shotgun sequence of Streptomyces tubercidicus NBRC 13090.</title>
        <authorList>
            <person name="Ichikawa N."/>
            <person name="Kimura A."/>
            <person name="Kitahashi Y."/>
            <person name="Komaki H."/>
            <person name="Tamura T."/>
        </authorList>
    </citation>
    <scope>NUCLEOTIDE SEQUENCE [LARGE SCALE GENOMIC DNA]</scope>
    <source>
        <strain evidence="1 2">NBRC 13090</strain>
    </source>
</reference>
<organism evidence="1 2">
    <name type="scientific">Streptomyces tubercidicus</name>
    <dbReference type="NCBI Taxonomy" id="47759"/>
    <lineage>
        <taxon>Bacteria</taxon>
        <taxon>Bacillati</taxon>
        <taxon>Actinomycetota</taxon>
        <taxon>Actinomycetes</taxon>
        <taxon>Kitasatosporales</taxon>
        <taxon>Streptomycetaceae</taxon>
        <taxon>Streptomyces</taxon>
    </lineage>
</organism>
<evidence type="ECO:0000313" key="1">
    <source>
        <dbReference type="EMBL" id="GFE35571.1"/>
    </source>
</evidence>
<proteinExistence type="predicted"/>
<comment type="caution">
    <text evidence="1">The sequence shown here is derived from an EMBL/GenBank/DDBJ whole genome shotgun (WGS) entry which is preliminary data.</text>
</comment>
<keyword evidence="2" id="KW-1185">Reference proteome</keyword>
<dbReference type="EMBL" id="BLIR01000001">
    <property type="protein sequence ID" value="GFE35571.1"/>
    <property type="molecule type" value="Genomic_DNA"/>
</dbReference>
<dbReference type="RefSeq" id="WP_246240077.1">
    <property type="nucleotide sequence ID" value="NZ_BLIR01000001.1"/>
</dbReference>
<sequence>MAVPLRSGLFGAIEQELAGKVLEPELRLDEGADGARPPLSLAEARRVLYDRSADPSVQTALWHRIAALARNDGDRCGWRLGAVWMALPGLRRTASRIAFRFGSDRADVEAELVTGFLEALRNIGPETTSPGAVLLRFACTQAWNTARKARAEVAVEDMDAVMGSRHRSGASWQAEFDGPGRPDGLTASLRISIPAERVEGLRIGALAQEWGLADTVTDTQRLRRGRRVGALSLRHIGRRG</sequence>
<gene>
    <name evidence="1" type="ORF">Stube_02440</name>
</gene>
<name>A0A640ULS7_9ACTN</name>
<dbReference type="Proteomes" id="UP000431826">
    <property type="component" value="Unassembled WGS sequence"/>
</dbReference>
<dbReference type="GeneID" id="96281454"/>
<evidence type="ECO:0000313" key="2">
    <source>
        <dbReference type="Proteomes" id="UP000431826"/>
    </source>
</evidence>